<feature type="binding site" evidence="14 15">
    <location>
        <position position="187"/>
    </location>
    <ligand>
        <name>a divalent metal cation</name>
        <dbReference type="ChEBI" id="CHEBI:60240"/>
    </ligand>
</feature>
<dbReference type="RefSeq" id="WP_152752581.1">
    <property type="nucleotide sequence ID" value="NZ_SPSE01000033.1"/>
</dbReference>
<dbReference type="PANTHER" id="PTHR10954:SF18">
    <property type="entry name" value="RIBONUCLEASE HII"/>
    <property type="match status" value="1"/>
</dbReference>
<proteinExistence type="inferred from homology"/>
<dbReference type="Proteomes" id="UP000342249">
    <property type="component" value="Unassembled WGS sequence"/>
</dbReference>
<reference evidence="18 19" key="1">
    <citation type="journal article" date="2019" name="Lett. Appl. Microbiol.">
        <title>A case of 'blown pack' spoilage of vacuum-packaged pork likely associated with Clostridium estertheticum in Canada.</title>
        <authorList>
            <person name="Zhang P."/>
            <person name="Ward P."/>
            <person name="McMullen L.M."/>
            <person name="Yang X."/>
        </authorList>
    </citation>
    <scope>NUCLEOTIDE SEQUENCE [LARGE SCALE GENOMIC DNA]</scope>
    <source>
        <strain evidence="18 19">MA19</strain>
    </source>
</reference>
<keyword evidence="12 14" id="KW-0378">Hydrolase</keyword>
<evidence type="ECO:0000256" key="6">
    <source>
        <dbReference type="ARBA" id="ARBA00012180"/>
    </source>
</evidence>
<dbReference type="GO" id="GO:0006298">
    <property type="term" value="P:mismatch repair"/>
    <property type="evidence" value="ECO:0007669"/>
    <property type="project" value="TreeGrafter"/>
</dbReference>
<dbReference type="EMBL" id="SPSF01000032">
    <property type="protein sequence ID" value="MPQ62978.1"/>
    <property type="molecule type" value="Genomic_DNA"/>
</dbReference>
<dbReference type="PANTHER" id="PTHR10954">
    <property type="entry name" value="RIBONUCLEASE H2 SUBUNIT A"/>
    <property type="match status" value="1"/>
</dbReference>
<gene>
    <name evidence="14" type="primary">rnhB</name>
    <name evidence="18" type="ORF">E4V82_12765</name>
</gene>
<evidence type="ECO:0000256" key="14">
    <source>
        <dbReference type="HAMAP-Rule" id="MF_00052"/>
    </source>
</evidence>
<evidence type="ECO:0000256" key="11">
    <source>
        <dbReference type="ARBA" id="ARBA00022759"/>
    </source>
</evidence>
<dbReference type="GO" id="GO:0003723">
    <property type="term" value="F:RNA binding"/>
    <property type="evidence" value="ECO:0007669"/>
    <property type="project" value="UniProtKB-UniRule"/>
</dbReference>
<evidence type="ECO:0000256" key="7">
    <source>
        <dbReference type="ARBA" id="ARBA00019179"/>
    </source>
</evidence>
<comment type="caution">
    <text evidence="18">The sequence shown here is derived from an EMBL/GenBank/DDBJ whole genome shotgun (WGS) entry which is preliminary data.</text>
</comment>
<evidence type="ECO:0000256" key="16">
    <source>
        <dbReference type="RuleBase" id="RU003515"/>
    </source>
</evidence>
<comment type="cofactor">
    <cofactor evidence="14 15">
        <name>Mn(2+)</name>
        <dbReference type="ChEBI" id="CHEBI:29035"/>
    </cofactor>
    <cofactor evidence="14 15">
        <name>Mg(2+)</name>
        <dbReference type="ChEBI" id="CHEBI:18420"/>
    </cofactor>
    <text evidence="14 15">Manganese or magnesium. Binds 1 divalent metal ion per monomer in the absence of substrate. May bind a second metal ion after substrate binding.</text>
</comment>
<dbReference type="SUPFAM" id="SSF53098">
    <property type="entry name" value="Ribonuclease H-like"/>
    <property type="match status" value="1"/>
</dbReference>
<evidence type="ECO:0000259" key="17">
    <source>
        <dbReference type="PROSITE" id="PS51975"/>
    </source>
</evidence>
<dbReference type="AlphaFoldDB" id="A0A5N7J2P3"/>
<sequence>MKFNVNFSSMKYKEVKEYILSIEDIENVFRHGEEENIINRLLQDKRKTIQKLGVKMSNILESKEKEIQRVRKMYDFDRSFGDFRYVAGVDEVGRGPLAGPIVAAAVLFDSKVVEDKDLILRANDSKKLSISCRKELSLIIKERALAYKIIAIDNKQIDEKGIAWCNNQVFLEACAGLTTRPDLVLSDGYRIKNYPGLNEFVIKGDTLSISIACASIIAKVYRDELMADYHEKYPNYGFDRNVGYGTQEHVLAIKKFGIIPIHRKSFLTKILE</sequence>
<dbReference type="PROSITE" id="PS51975">
    <property type="entry name" value="RNASE_H_2"/>
    <property type="match status" value="1"/>
</dbReference>
<dbReference type="InterPro" id="IPR036397">
    <property type="entry name" value="RNaseH_sf"/>
</dbReference>
<keyword evidence="10 14" id="KW-0479">Metal-binding</keyword>
<dbReference type="NCBIfam" id="NF000595">
    <property type="entry name" value="PRK00015.1-3"/>
    <property type="match status" value="1"/>
</dbReference>
<protein>
    <recommendedName>
        <fullName evidence="7 14">Ribonuclease HII</fullName>
        <shortName evidence="14">RNase HII</shortName>
        <ecNumber evidence="6 14">3.1.26.4</ecNumber>
    </recommendedName>
</protein>
<organism evidence="18 19">
    <name type="scientific">Clostridium estertheticum</name>
    <dbReference type="NCBI Taxonomy" id="238834"/>
    <lineage>
        <taxon>Bacteria</taxon>
        <taxon>Bacillati</taxon>
        <taxon>Bacillota</taxon>
        <taxon>Clostridia</taxon>
        <taxon>Eubacteriales</taxon>
        <taxon>Clostridiaceae</taxon>
        <taxon>Clostridium</taxon>
    </lineage>
</organism>
<evidence type="ECO:0000256" key="15">
    <source>
        <dbReference type="PROSITE-ProRule" id="PRU01319"/>
    </source>
</evidence>
<dbReference type="NCBIfam" id="NF000594">
    <property type="entry name" value="PRK00015.1-1"/>
    <property type="match status" value="1"/>
</dbReference>
<evidence type="ECO:0000256" key="5">
    <source>
        <dbReference type="ARBA" id="ARBA00007383"/>
    </source>
</evidence>
<dbReference type="InterPro" id="IPR001352">
    <property type="entry name" value="RNase_HII/HIII"/>
</dbReference>
<feature type="domain" description="RNase H type-2" evidence="17">
    <location>
        <begin position="84"/>
        <end position="272"/>
    </location>
</feature>
<dbReference type="GO" id="GO:0005737">
    <property type="term" value="C:cytoplasm"/>
    <property type="evidence" value="ECO:0007669"/>
    <property type="project" value="UniProtKB-SubCell"/>
</dbReference>
<evidence type="ECO:0000256" key="8">
    <source>
        <dbReference type="ARBA" id="ARBA00022490"/>
    </source>
</evidence>
<dbReference type="CDD" id="cd07182">
    <property type="entry name" value="RNase_HII_bacteria_HII_like"/>
    <property type="match status" value="1"/>
</dbReference>
<keyword evidence="11 14" id="KW-0255">Endonuclease</keyword>
<accession>A0A5N7J2P3</accession>
<evidence type="ECO:0000256" key="3">
    <source>
        <dbReference type="ARBA" id="ARBA00004065"/>
    </source>
</evidence>
<dbReference type="InterPro" id="IPR012337">
    <property type="entry name" value="RNaseH-like_sf"/>
</dbReference>
<dbReference type="GO" id="GO:0032299">
    <property type="term" value="C:ribonuclease H2 complex"/>
    <property type="evidence" value="ECO:0007669"/>
    <property type="project" value="TreeGrafter"/>
</dbReference>
<comment type="cofactor">
    <cofactor evidence="2">
        <name>Mg(2+)</name>
        <dbReference type="ChEBI" id="CHEBI:18420"/>
    </cofactor>
</comment>
<comment type="catalytic activity">
    <reaction evidence="1 14 15 16">
        <text>Endonucleolytic cleavage to 5'-phosphomonoester.</text>
        <dbReference type="EC" id="3.1.26.4"/>
    </reaction>
</comment>
<dbReference type="HAMAP" id="MF_00052_B">
    <property type="entry name" value="RNase_HII_B"/>
    <property type="match status" value="1"/>
</dbReference>
<evidence type="ECO:0000256" key="4">
    <source>
        <dbReference type="ARBA" id="ARBA00004496"/>
    </source>
</evidence>
<evidence type="ECO:0000256" key="13">
    <source>
        <dbReference type="ARBA" id="ARBA00023211"/>
    </source>
</evidence>
<dbReference type="GO" id="GO:0004523">
    <property type="term" value="F:RNA-DNA hybrid ribonuclease activity"/>
    <property type="evidence" value="ECO:0007669"/>
    <property type="project" value="UniProtKB-UniRule"/>
</dbReference>
<dbReference type="GO" id="GO:0043137">
    <property type="term" value="P:DNA replication, removal of RNA primer"/>
    <property type="evidence" value="ECO:0007669"/>
    <property type="project" value="TreeGrafter"/>
</dbReference>
<feature type="binding site" evidence="14 15">
    <location>
        <position position="91"/>
    </location>
    <ligand>
        <name>a divalent metal cation</name>
        <dbReference type="ChEBI" id="CHEBI:60240"/>
    </ligand>
</feature>
<keyword evidence="13 14" id="KW-0464">Manganese</keyword>
<comment type="function">
    <text evidence="3 14 16">Endonuclease that specifically degrades the RNA of RNA-DNA hybrids.</text>
</comment>
<evidence type="ECO:0000313" key="18">
    <source>
        <dbReference type="EMBL" id="MPQ62978.1"/>
    </source>
</evidence>
<feature type="binding site" evidence="14 15">
    <location>
        <position position="90"/>
    </location>
    <ligand>
        <name>a divalent metal cation</name>
        <dbReference type="ChEBI" id="CHEBI:60240"/>
    </ligand>
</feature>
<dbReference type="Gene3D" id="3.30.420.10">
    <property type="entry name" value="Ribonuclease H-like superfamily/Ribonuclease H"/>
    <property type="match status" value="1"/>
</dbReference>
<comment type="similarity">
    <text evidence="5 14 16">Belongs to the RNase HII family.</text>
</comment>
<evidence type="ECO:0000256" key="2">
    <source>
        <dbReference type="ARBA" id="ARBA00001946"/>
    </source>
</evidence>
<evidence type="ECO:0000256" key="9">
    <source>
        <dbReference type="ARBA" id="ARBA00022722"/>
    </source>
</evidence>
<evidence type="ECO:0000256" key="10">
    <source>
        <dbReference type="ARBA" id="ARBA00022723"/>
    </source>
</evidence>
<dbReference type="Pfam" id="PF01351">
    <property type="entry name" value="RNase_HII"/>
    <property type="match status" value="1"/>
</dbReference>
<evidence type="ECO:0000256" key="1">
    <source>
        <dbReference type="ARBA" id="ARBA00000077"/>
    </source>
</evidence>
<dbReference type="InterPro" id="IPR022898">
    <property type="entry name" value="RNase_HII"/>
</dbReference>
<name>A0A5N7J2P3_9CLOT</name>
<dbReference type="InterPro" id="IPR024567">
    <property type="entry name" value="RNase_HII/HIII_dom"/>
</dbReference>
<evidence type="ECO:0000256" key="12">
    <source>
        <dbReference type="ARBA" id="ARBA00022801"/>
    </source>
</evidence>
<comment type="subcellular location">
    <subcellularLocation>
        <location evidence="4 14">Cytoplasm</location>
    </subcellularLocation>
</comment>
<dbReference type="GO" id="GO:0030145">
    <property type="term" value="F:manganese ion binding"/>
    <property type="evidence" value="ECO:0007669"/>
    <property type="project" value="UniProtKB-UniRule"/>
</dbReference>
<dbReference type="EC" id="3.1.26.4" evidence="6 14"/>
<evidence type="ECO:0000313" key="19">
    <source>
        <dbReference type="Proteomes" id="UP000342249"/>
    </source>
</evidence>
<keyword evidence="8 14" id="KW-0963">Cytoplasm</keyword>
<keyword evidence="9 14" id="KW-0540">Nuclease</keyword>